<dbReference type="InterPro" id="IPR036634">
    <property type="entry name" value="PRD_sf"/>
</dbReference>
<dbReference type="EMBL" id="AECQ01000029">
    <property type="protein sequence ID" value="EFW23955.1"/>
    <property type="molecule type" value="Genomic_DNA"/>
</dbReference>
<evidence type="ECO:0000313" key="3">
    <source>
        <dbReference type="Proteomes" id="UP000004097"/>
    </source>
</evidence>
<feature type="domain" description="PRD" evidence="1">
    <location>
        <begin position="33"/>
        <end position="138"/>
    </location>
</feature>
<dbReference type="GO" id="GO:0006355">
    <property type="term" value="P:regulation of DNA-templated transcription"/>
    <property type="evidence" value="ECO:0007669"/>
    <property type="project" value="InterPro"/>
</dbReference>
<sequence>MTLKAIIGIIEMSIYNILYNGDKMLKDRIEILRSAAVINDDVAQYVNKVIDTLQEYEFDESKMEMFTTHLAMAVQRIMVSGSVEQLDDSIWSEVQAFDTFNEAKKVYTNITSDTPVQIPESEEKFLLMHLCNLLQKEC</sequence>
<dbReference type="PROSITE" id="PS51372">
    <property type="entry name" value="PRD_2"/>
    <property type="match status" value="1"/>
</dbReference>
<keyword evidence="3" id="KW-1185">Reference proteome</keyword>
<proteinExistence type="predicted"/>
<dbReference type="SUPFAM" id="SSF63520">
    <property type="entry name" value="PTS-regulatory domain, PRD"/>
    <property type="match status" value="1"/>
</dbReference>
<name>E7MPM3_9FIRM</name>
<organism evidence="2 3">
    <name type="scientific">Solobacterium moorei F0204</name>
    <dbReference type="NCBI Taxonomy" id="706433"/>
    <lineage>
        <taxon>Bacteria</taxon>
        <taxon>Bacillati</taxon>
        <taxon>Bacillota</taxon>
        <taxon>Erysipelotrichia</taxon>
        <taxon>Erysipelotrichales</taxon>
        <taxon>Erysipelotrichaceae</taxon>
        <taxon>Solobacterium</taxon>
    </lineage>
</organism>
<comment type="caution">
    <text evidence="2">The sequence shown here is derived from an EMBL/GenBank/DDBJ whole genome shotgun (WGS) entry which is preliminary data.</text>
</comment>
<reference evidence="2 3" key="1">
    <citation type="submission" date="2010-08" db="EMBL/GenBank/DDBJ databases">
        <authorList>
            <person name="Weinstock G."/>
            <person name="Sodergren E."/>
            <person name="Clifton S."/>
            <person name="Fulton L."/>
            <person name="Fulton B."/>
            <person name="Courtney L."/>
            <person name="Fronick C."/>
            <person name="Harrison M."/>
            <person name="Strong C."/>
            <person name="Farmer C."/>
            <person name="Delahaunty K."/>
            <person name="Markovic C."/>
            <person name="Hall O."/>
            <person name="Minx P."/>
            <person name="Tomlinson C."/>
            <person name="Mitreva M."/>
            <person name="Hou S."/>
            <person name="Chen J."/>
            <person name="Wollam A."/>
            <person name="Pepin K.H."/>
            <person name="Johnson M."/>
            <person name="Bhonagiri V."/>
            <person name="Zhang X."/>
            <person name="Suruliraj S."/>
            <person name="Warren W."/>
            <person name="Chinwalla A."/>
            <person name="Mardis E.R."/>
            <person name="Wilson R.K."/>
        </authorList>
    </citation>
    <scope>NUCLEOTIDE SEQUENCE [LARGE SCALE GENOMIC DNA]</scope>
    <source>
        <strain evidence="2 3">F0204</strain>
    </source>
</reference>
<dbReference type="Proteomes" id="UP000004097">
    <property type="component" value="Unassembled WGS sequence"/>
</dbReference>
<dbReference type="STRING" id="706433.HMPREF9430_01505"/>
<gene>
    <name evidence="2" type="ORF">HMPREF9430_01505</name>
</gene>
<protein>
    <recommendedName>
        <fullName evidence="1">PRD domain-containing protein</fullName>
    </recommendedName>
</protein>
<dbReference type="eggNOG" id="COG3711">
    <property type="taxonomic scope" value="Bacteria"/>
</dbReference>
<dbReference type="AlphaFoldDB" id="E7MPM3"/>
<dbReference type="Pfam" id="PF00874">
    <property type="entry name" value="PRD"/>
    <property type="match status" value="1"/>
</dbReference>
<evidence type="ECO:0000313" key="2">
    <source>
        <dbReference type="EMBL" id="EFW23955.1"/>
    </source>
</evidence>
<accession>E7MPM3</accession>
<evidence type="ECO:0000259" key="1">
    <source>
        <dbReference type="PROSITE" id="PS51372"/>
    </source>
</evidence>
<dbReference type="HOGENOM" id="CLU_146117_1_1_9"/>
<dbReference type="InterPro" id="IPR011608">
    <property type="entry name" value="PRD"/>
</dbReference>
<dbReference type="Gene3D" id="1.10.1790.10">
    <property type="entry name" value="PRD domain"/>
    <property type="match status" value="1"/>
</dbReference>